<dbReference type="EMBL" id="REGW02000007">
    <property type="protein sequence ID" value="KAE8294090.1"/>
    <property type="molecule type" value="Genomic_DNA"/>
</dbReference>
<gene>
    <name evidence="2" type="ORF">D5F01_LYC07037</name>
</gene>
<keyword evidence="3" id="KW-1185">Reference proteome</keyword>
<organism evidence="2 3">
    <name type="scientific">Larimichthys crocea</name>
    <name type="common">Large yellow croaker</name>
    <name type="synonym">Pseudosciaena crocea</name>
    <dbReference type="NCBI Taxonomy" id="215358"/>
    <lineage>
        <taxon>Eukaryota</taxon>
        <taxon>Metazoa</taxon>
        <taxon>Chordata</taxon>
        <taxon>Craniata</taxon>
        <taxon>Vertebrata</taxon>
        <taxon>Euteleostomi</taxon>
        <taxon>Actinopterygii</taxon>
        <taxon>Neopterygii</taxon>
        <taxon>Teleostei</taxon>
        <taxon>Neoteleostei</taxon>
        <taxon>Acanthomorphata</taxon>
        <taxon>Eupercaria</taxon>
        <taxon>Sciaenidae</taxon>
        <taxon>Larimichthys</taxon>
    </lineage>
</organism>
<sequence length="316" mass="35142">MANSVDDTLPDEEREFQKAVALIGGKERIYLVSDPCSSKKEDGDDAGILQEFIREMFPGSLADSNVQPHASPSSIHSDTASANHVSCKTVESNEIPLTARPKDLDVTACPEGPTRNDNPQRTATRRANVYSPKRAIDSPVIIFIFRQTFLSEKSNRLCLKEILKDVKARTKRSKIARPALIGLIHTRQESAETHQCAQLLESLIRSVFHKHSPESVWVDCFIPKTEAKMLSIKTNACNVIRSSQTADNTRDRGNFFCWPFQCLFWPQRRGARGLVNNSSTTRERGDHGNIEESIPLKTNPLSSGPPADEESAGRDS</sequence>
<proteinExistence type="predicted"/>
<dbReference type="Proteomes" id="UP000424527">
    <property type="component" value="Unassembled WGS sequence"/>
</dbReference>
<dbReference type="PANTHER" id="PTHR35675:SF1">
    <property type="entry name" value="RIKEN CDNA 2810459M11 GENE"/>
    <property type="match status" value="1"/>
</dbReference>
<evidence type="ECO:0000313" key="2">
    <source>
        <dbReference type="EMBL" id="KAE8294090.1"/>
    </source>
</evidence>
<comment type="caution">
    <text evidence="2">The sequence shown here is derived from an EMBL/GenBank/DDBJ whole genome shotgun (WGS) entry which is preliminary data.</text>
</comment>
<feature type="region of interest" description="Disordered" evidence="1">
    <location>
        <begin position="275"/>
        <end position="316"/>
    </location>
</feature>
<evidence type="ECO:0000256" key="1">
    <source>
        <dbReference type="SAM" id="MobiDB-lite"/>
    </source>
</evidence>
<name>A0A6G0IRM2_LARCR</name>
<evidence type="ECO:0000313" key="3">
    <source>
        <dbReference type="Proteomes" id="UP000424527"/>
    </source>
</evidence>
<feature type="region of interest" description="Disordered" evidence="1">
    <location>
        <begin position="104"/>
        <end position="126"/>
    </location>
</feature>
<dbReference type="PANTHER" id="PTHR35675">
    <property type="entry name" value="HYPOTHETICAL PROTEIN LOC100362216"/>
    <property type="match status" value="1"/>
</dbReference>
<protein>
    <submittedName>
        <fullName evidence="2">Uncharacterized protein</fullName>
    </submittedName>
</protein>
<accession>A0A6G0IRM2</accession>
<feature type="compositionally biased region" description="Basic and acidic residues" evidence="1">
    <location>
        <begin position="281"/>
        <end position="290"/>
    </location>
</feature>
<dbReference type="AlphaFoldDB" id="A0A6G0IRM2"/>
<reference evidence="2 3" key="1">
    <citation type="submission" date="2019-07" db="EMBL/GenBank/DDBJ databases">
        <title>Chromosome genome assembly for large yellow croaker.</title>
        <authorList>
            <person name="Xiao S."/>
        </authorList>
    </citation>
    <scope>NUCLEOTIDE SEQUENCE [LARGE SCALE GENOMIC DNA]</scope>
    <source>
        <strain evidence="2">JMULYC20181020</strain>
        <tissue evidence="2">Muscle</tissue>
    </source>
</reference>